<dbReference type="GO" id="GO:0045053">
    <property type="term" value="P:protein retention in Golgi apparatus"/>
    <property type="evidence" value="ECO:0007669"/>
    <property type="project" value="TreeGrafter"/>
</dbReference>
<proteinExistence type="inferred from homology"/>
<dbReference type="OrthoDB" id="313576at2759"/>
<evidence type="ECO:0000313" key="7">
    <source>
        <dbReference type="Proteomes" id="UP000008983"/>
    </source>
</evidence>
<keyword evidence="4" id="KW-1133">Transmembrane helix</keyword>
<gene>
    <name evidence="6" type="ORF">IMG5_199720</name>
</gene>
<dbReference type="STRING" id="857967.G0R5M3"/>
<evidence type="ECO:0000259" key="5">
    <source>
        <dbReference type="Pfam" id="PF12624"/>
    </source>
</evidence>
<evidence type="ECO:0000256" key="4">
    <source>
        <dbReference type="SAM" id="Phobius"/>
    </source>
</evidence>
<protein>
    <submittedName>
        <fullName evidence="6">PH domain protein</fullName>
    </submittedName>
</protein>
<dbReference type="GeneID" id="14903296"/>
<evidence type="ECO:0000256" key="2">
    <source>
        <dbReference type="ARBA" id="ARBA00022448"/>
    </source>
</evidence>
<dbReference type="InterPro" id="IPR026854">
    <property type="entry name" value="VPS13_N"/>
</dbReference>
<dbReference type="eggNOG" id="KOG1809">
    <property type="taxonomic scope" value="Eukaryota"/>
</dbReference>
<dbReference type="InterPro" id="IPR026847">
    <property type="entry name" value="VPS13"/>
</dbReference>
<feature type="transmembrane region" description="Helical" evidence="4">
    <location>
        <begin position="189"/>
        <end position="208"/>
    </location>
</feature>
<dbReference type="EMBL" id="GL984379">
    <property type="protein sequence ID" value="EGR27231.1"/>
    <property type="molecule type" value="Genomic_DNA"/>
</dbReference>
<keyword evidence="7" id="KW-1185">Reference proteome</keyword>
<dbReference type="PANTHER" id="PTHR16166:SF93">
    <property type="entry name" value="INTERMEMBRANE LIPID TRANSFER PROTEIN VPS13"/>
    <property type="match status" value="1"/>
</dbReference>
<evidence type="ECO:0000256" key="1">
    <source>
        <dbReference type="ARBA" id="ARBA00006545"/>
    </source>
</evidence>
<dbReference type="AlphaFoldDB" id="G0R5M3"/>
<dbReference type="OMA" id="VHIRFEH"/>
<comment type="similarity">
    <text evidence="1">Belongs to the VPS13 family.</text>
</comment>
<feature type="coiled-coil region" evidence="3">
    <location>
        <begin position="125"/>
        <end position="153"/>
    </location>
</feature>
<keyword evidence="4" id="KW-0472">Membrane</keyword>
<keyword evidence="4" id="KW-0812">Transmembrane</keyword>
<dbReference type="RefSeq" id="XP_004024115.1">
    <property type="nucleotide sequence ID" value="XM_004024066.1"/>
</dbReference>
<dbReference type="InParanoid" id="G0R5M3"/>
<dbReference type="Pfam" id="PF12624">
    <property type="entry name" value="VPS13_N"/>
    <property type="match status" value="1"/>
</dbReference>
<accession>G0R5M3</accession>
<evidence type="ECO:0000256" key="3">
    <source>
        <dbReference type="SAM" id="Coils"/>
    </source>
</evidence>
<dbReference type="GO" id="GO:0006623">
    <property type="term" value="P:protein targeting to vacuole"/>
    <property type="evidence" value="ECO:0007669"/>
    <property type="project" value="TreeGrafter"/>
</dbReference>
<dbReference type="PANTHER" id="PTHR16166">
    <property type="entry name" value="VACUOLAR PROTEIN SORTING-ASSOCIATED PROTEIN VPS13"/>
    <property type="match status" value="1"/>
</dbReference>
<dbReference type="Proteomes" id="UP000008983">
    <property type="component" value="Unassembled WGS sequence"/>
</dbReference>
<sequence length="389" mass="47449">MFESILEKILSNYFGQFLTGFDQNNLHLGVWKGDIKIENVKIRYDLFDSFEFPIKINYSSIGSLIIKIPWTKLYSNPVQVILEDVFLLVEPIEESQWNYYDEKAYARKLLIIQNYIKICLEKFVQQNENEENIEKEENLQDEQQNNNKVQKQEKSTYMSRLTQKIIDNFELTIKKIHFRVENKKQGYSWGKIFIYYNILQYIYIYLYFQKIDDKIRKLGKITNLQLYWNDEENDFIYQDQRKDTLSQLMLSNIFTNKNPTKQIINLSLNIYINQNIKIKETQVNIELEKIEINFKERQVVQILKQLENISLYRKNLWMAQQQNQENNFQLQQDFQYNEEQKNLFIQIMSNFQNSKQQKQIYQILKEVLFFFFFFFHIQNQITIYKKVQL</sequence>
<evidence type="ECO:0000313" key="6">
    <source>
        <dbReference type="EMBL" id="EGR27231.1"/>
    </source>
</evidence>
<organism evidence="6 7">
    <name type="scientific">Ichthyophthirius multifiliis</name>
    <name type="common">White spot disease agent</name>
    <name type="synonym">Ich</name>
    <dbReference type="NCBI Taxonomy" id="5932"/>
    <lineage>
        <taxon>Eukaryota</taxon>
        <taxon>Sar</taxon>
        <taxon>Alveolata</taxon>
        <taxon>Ciliophora</taxon>
        <taxon>Intramacronucleata</taxon>
        <taxon>Oligohymenophorea</taxon>
        <taxon>Hymenostomatida</taxon>
        <taxon>Ophryoglenina</taxon>
        <taxon>Ichthyophthirius</taxon>
    </lineage>
</organism>
<reference evidence="6 7" key="1">
    <citation type="submission" date="2011-07" db="EMBL/GenBank/DDBJ databases">
        <authorList>
            <person name="Coyne R."/>
            <person name="Brami D."/>
            <person name="Johnson J."/>
            <person name="Hostetler J."/>
            <person name="Hannick L."/>
            <person name="Clark T."/>
            <person name="Cassidy-Hanley D."/>
            <person name="Inman J."/>
        </authorList>
    </citation>
    <scope>NUCLEOTIDE SEQUENCE [LARGE SCALE GENOMIC DNA]</scope>
    <source>
        <strain evidence="6 7">G5</strain>
    </source>
</reference>
<feature type="domain" description="Chorein N-terminal" evidence="5">
    <location>
        <begin position="1"/>
        <end position="316"/>
    </location>
</feature>
<keyword evidence="3" id="KW-0175">Coiled coil</keyword>
<name>G0R5M3_ICHMU</name>
<feature type="transmembrane region" description="Helical" evidence="4">
    <location>
        <begin position="363"/>
        <end position="381"/>
    </location>
</feature>
<keyword evidence="2" id="KW-0813">Transport</keyword>